<dbReference type="KEGG" id="doe:DENOEST_1820"/>
<name>A0A6S6XXE2_9PROT</name>
<dbReference type="EMBL" id="LR778301">
    <property type="protein sequence ID" value="CAB1368985.1"/>
    <property type="molecule type" value="Genomic_DNA"/>
</dbReference>
<protein>
    <submittedName>
        <fullName evidence="1">Uncharacterized protein</fullName>
    </submittedName>
</protein>
<gene>
    <name evidence="1" type="ORF">DENOEST_1820</name>
</gene>
<dbReference type="Proteomes" id="UP000515733">
    <property type="component" value="Chromosome"/>
</dbReference>
<proteinExistence type="predicted"/>
<accession>A0A6S6XXE2</accession>
<sequence>MRGLDRTLYGASIGSDRIDCPTIRGLTNSKQGDHDESDETGVDGNTVLAWVESSATARRLEVDARFQEFSRYCVDPGIPWRDGRAVCART</sequence>
<dbReference type="AlphaFoldDB" id="A0A6S6XXE2"/>
<keyword evidence="2" id="KW-1185">Reference proteome</keyword>
<organism evidence="1 2">
    <name type="scientific">Denitratisoma oestradiolicum</name>
    <dbReference type="NCBI Taxonomy" id="311182"/>
    <lineage>
        <taxon>Bacteria</taxon>
        <taxon>Pseudomonadati</taxon>
        <taxon>Pseudomonadota</taxon>
        <taxon>Betaproteobacteria</taxon>
        <taxon>Nitrosomonadales</taxon>
        <taxon>Sterolibacteriaceae</taxon>
        <taxon>Denitratisoma</taxon>
    </lineage>
</organism>
<evidence type="ECO:0000313" key="2">
    <source>
        <dbReference type="Proteomes" id="UP000515733"/>
    </source>
</evidence>
<reference evidence="1 2" key="1">
    <citation type="submission" date="2020-03" db="EMBL/GenBank/DDBJ databases">
        <authorList>
            <consortium name="Genoscope - CEA"/>
            <person name="William W."/>
        </authorList>
    </citation>
    <scope>NUCLEOTIDE SEQUENCE [LARGE SCALE GENOMIC DNA]</scope>
    <source>
        <strain evidence="2">DSM 16959</strain>
    </source>
</reference>
<evidence type="ECO:0000313" key="1">
    <source>
        <dbReference type="EMBL" id="CAB1368985.1"/>
    </source>
</evidence>